<feature type="transmembrane region" description="Helical" evidence="3">
    <location>
        <begin position="76"/>
        <end position="99"/>
    </location>
</feature>
<evidence type="ECO:0000256" key="1">
    <source>
        <dbReference type="ARBA" id="ARBA00006432"/>
    </source>
</evidence>
<dbReference type="PANTHER" id="PTHR24096">
    <property type="entry name" value="LONG-CHAIN-FATTY-ACID--COA LIGASE"/>
    <property type="match status" value="1"/>
</dbReference>
<feature type="domain" description="AMP-dependent synthetase/ligase" evidence="4">
    <location>
        <begin position="26"/>
        <end position="393"/>
    </location>
</feature>
<organism evidence="6 7">
    <name type="scientific">Coemansia asiatica</name>
    <dbReference type="NCBI Taxonomy" id="1052880"/>
    <lineage>
        <taxon>Eukaryota</taxon>
        <taxon>Fungi</taxon>
        <taxon>Fungi incertae sedis</taxon>
        <taxon>Zoopagomycota</taxon>
        <taxon>Kickxellomycotina</taxon>
        <taxon>Kickxellomycetes</taxon>
        <taxon>Kickxellales</taxon>
        <taxon>Kickxellaceae</taxon>
        <taxon>Coemansia</taxon>
    </lineage>
</organism>
<comment type="similarity">
    <text evidence="1">Belongs to the ATP-dependent AMP-binding enzyme family.</text>
</comment>
<dbReference type="AlphaFoldDB" id="A0A9W8CHW8"/>
<dbReference type="PROSITE" id="PS00455">
    <property type="entry name" value="AMP_BINDING"/>
    <property type="match status" value="1"/>
</dbReference>
<feature type="transmembrane region" description="Helical" evidence="3">
    <location>
        <begin position="228"/>
        <end position="248"/>
    </location>
</feature>
<accession>A0A9W8CHW8</accession>
<evidence type="ECO:0000259" key="4">
    <source>
        <dbReference type="Pfam" id="PF00501"/>
    </source>
</evidence>
<dbReference type="GO" id="GO:0016405">
    <property type="term" value="F:CoA-ligase activity"/>
    <property type="evidence" value="ECO:0007669"/>
    <property type="project" value="TreeGrafter"/>
</dbReference>
<dbReference type="Pfam" id="PF13193">
    <property type="entry name" value="AMP-binding_C"/>
    <property type="match status" value="1"/>
</dbReference>
<dbReference type="FunFam" id="3.40.50.12780:FF:000003">
    <property type="entry name" value="Long-chain-fatty-acid--CoA ligase FadD"/>
    <property type="match status" value="1"/>
</dbReference>
<keyword evidence="3" id="KW-0812">Transmembrane</keyword>
<evidence type="ECO:0000313" key="7">
    <source>
        <dbReference type="Proteomes" id="UP001145021"/>
    </source>
</evidence>
<dbReference type="Gene3D" id="3.30.300.30">
    <property type="match status" value="1"/>
</dbReference>
<proteinExistence type="inferred from homology"/>
<dbReference type="Gene3D" id="3.40.50.980">
    <property type="match status" value="2"/>
</dbReference>
<gene>
    <name evidence="6" type="ORF">LPJ64_003779</name>
</gene>
<dbReference type="SUPFAM" id="SSF56801">
    <property type="entry name" value="Acetyl-CoA synthetase-like"/>
    <property type="match status" value="1"/>
</dbReference>
<sequence>MKRGAIVHHLQEFSNSKDKDKDKEPRALFVDGSDDNGKKLDLQTFEAFCNQLASGLYHKTGVRQADVVAVILPNSIFYPAIVLAVLMLGATCTLVNPAYTAREIAHQMKDSGAKFAITTAELHPNVAQANPGLHAPNQIMVVEKAKADKNIMNDLLSIFDILSEKAFPRVSWSEPEDARNDMPAFIPYSSGTTGMPKGVVLSHRNIIANIQQARSIQSNTQQHLKTSIAVLPMFHSFGLLFLCFLMPITGTSTVVMPKFEMSRFLHLIEKYKVTDAMLVPPIVNALVKMPEITTKYDLTSLFEIVVGAAPLSTKTIMAVEKQMPHVRVLQGFGLTEGSPAISLNQRDTRCIDSVGRLLPNIEAKVLDDQGHMLGPDEPGELCFRGPNIMLGYLNNPKETQRTIDQDGFFHTGDIGYINKDQFVFITDRKKELIKYNGFQIAPAEIEGILMQHHMVRDCAVVGVFDEKRQTEVPKAFLVFEQPLTGEWAEEKDIWAKGVVDWVNGQVAYYKQLRGGYCVVESIPRNPSGKILRRMLKK</sequence>
<keyword evidence="7" id="KW-1185">Reference proteome</keyword>
<dbReference type="InterPro" id="IPR045851">
    <property type="entry name" value="AMP-bd_C_sf"/>
</dbReference>
<evidence type="ECO:0000259" key="5">
    <source>
        <dbReference type="Pfam" id="PF13193"/>
    </source>
</evidence>
<dbReference type="PANTHER" id="PTHR24096:SF149">
    <property type="entry name" value="AMP-BINDING DOMAIN-CONTAINING PROTEIN-RELATED"/>
    <property type="match status" value="1"/>
</dbReference>
<evidence type="ECO:0000256" key="3">
    <source>
        <dbReference type="SAM" id="Phobius"/>
    </source>
</evidence>
<evidence type="ECO:0000256" key="2">
    <source>
        <dbReference type="ARBA" id="ARBA00022598"/>
    </source>
</evidence>
<dbReference type="InterPro" id="IPR020845">
    <property type="entry name" value="AMP-binding_CS"/>
</dbReference>
<dbReference type="InterPro" id="IPR025110">
    <property type="entry name" value="AMP-bd_C"/>
</dbReference>
<feature type="domain" description="AMP-binding enzyme C-terminal" evidence="5">
    <location>
        <begin position="444"/>
        <end position="529"/>
    </location>
</feature>
<keyword evidence="3" id="KW-1133">Transmembrane helix</keyword>
<keyword evidence="3" id="KW-0472">Membrane</keyword>
<dbReference type="Pfam" id="PF00501">
    <property type="entry name" value="AMP-binding"/>
    <property type="match status" value="1"/>
</dbReference>
<keyword evidence="2" id="KW-0436">Ligase</keyword>
<dbReference type="CDD" id="cd05911">
    <property type="entry name" value="Firefly_Luc_like"/>
    <property type="match status" value="1"/>
</dbReference>
<evidence type="ECO:0000313" key="6">
    <source>
        <dbReference type="EMBL" id="KAJ1644558.1"/>
    </source>
</evidence>
<protein>
    <submittedName>
        <fullName evidence="6">Uncharacterized protein</fullName>
    </submittedName>
</protein>
<comment type="caution">
    <text evidence="6">The sequence shown here is derived from an EMBL/GenBank/DDBJ whole genome shotgun (WGS) entry which is preliminary data.</text>
</comment>
<name>A0A9W8CHW8_9FUNG</name>
<dbReference type="EMBL" id="JANBOH010000157">
    <property type="protein sequence ID" value="KAJ1644558.1"/>
    <property type="molecule type" value="Genomic_DNA"/>
</dbReference>
<dbReference type="Gene3D" id="2.30.38.10">
    <property type="entry name" value="Luciferase, Domain 3"/>
    <property type="match status" value="1"/>
</dbReference>
<dbReference type="InterPro" id="IPR000873">
    <property type="entry name" value="AMP-dep_synth/lig_dom"/>
</dbReference>
<reference evidence="6" key="1">
    <citation type="submission" date="2022-07" db="EMBL/GenBank/DDBJ databases">
        <title>Phylogenomic reconstructions and comparative analyses of Kickxellomycotina fungi.</title>
        <authorList>
            <person name="Reynolds N.K."/>
            <person name="Stajich J.E."/>
            <person name="Barry K."/>
            <person name="Grigoriev I.V."/>
            <person name="Crous P."/>
            <person name="Smith M.E."/>
        </authorList>
    </citation>
    <scope>NUCLEOTIDE SEQUENCE</scope>
    <source>
        <strain evidence="6">NBRC 105413</strain>
    </source>
</reference>
<dbReference type="Proteomes" id="UP001145021">
    <property type="component" value="Unassembled WGS sequence"/>
</dbReference>